<accession>A0A5M3Q4M9</accession>
<proteinExistence type="predicted"/>
<evidence type="ECO:0000313" key="1">
    <source>
        <dbReference type="EMBL" id="GBO90162.1"/>
    </source>
</evidence>
<evidence type="ECO:0000313" key="2">
    <source>
        <dbReference type="Proteomes" id="UP000387223"/>
    </source>
</evidence>
<organism evidence="1 2">
    <name type="scientific">Marinobacter salsuginis</name>
    <dbReference type="NCBI Taxonomy" id="418719"/>
    <lineage>
        <taxon>Bacteria</taxon>
        <taxon>Pseudomonadati</taxon>
        <taxon>Pseudomonadota</taxon>
        <taxon>Gammaproteobacteria</taxon>
        <taxon>Pseudomonadales</taxon>
        <taxon>Marinobacteraceae</taxon>
        <taxon>Marinobacter</taxon>
    </lineage>
</organism>
<sequence length="70" mass="7493">MHAPIAAAINVFNRINNAIDSAISGANPNKESTKVYANSIIPMPPTDNGMFIINIMMGTAINMLVKLTSF</sequence>
<dbReference type="Proteomes" id="UP000387223">
    <property type="component" value="Unassembled WGS sequence"/>
</dbReference>
<gene>
    <name evidence="1" type="ORF">MSSD14B_38300</name>
</gene>
<protein>
    <submittedName>
        <fullName evidence="1">Uncharacterized protein</fullName>
    </submittedName>
</protein>
<dbReference type="AlphaFoldDB" id="A0A5M3Q4M9"/>
<reference evidence="1 2" key="1">
    <citation type="journal article" date="2019" name="J. Gen. Appl. Microbiol.">
        <title>Aerobic degradation of cis-dichloroethene by the marine bacterium Marinobacter salsuginis strain 5N-3.</title>
        <authorList>
            <person name="Inoue Y."/>
            <person name="Fukunaga Y."/>
            <person name="Katsumata H."/>
            <person name="Ohji S."/>
            <person name="Hosoyama A."/>
            <person name="Mori K."/>
            <person name="Ando K."/>
        </authorList>
    </citation>
    <scope>NUCLEOTIDE SEQUENCE [LARGE SCALE GENOMIC DNA]</scope>
    <source>
        <strain evidence="1 2">NBRC 109114</strain>
    </source>
</reference>
<dbReference type="EMBL" id="BGZI01000034">
    <property type="protein sequence ID" value="GBO90162.1"/>
    <property type="molecule type" value="Genomic_DNA"/>
</dbReference>
<comment type="caution">
    <text evidence="1">The sequence shown here is derived from an EMBL/GenBank/DDBJ whole genome shotgun (WGS) entry which is preliminary data.</text>
</comment>
<name>A0A5M3Q4M9_9GAMM</name>